<gene>
    <name evidence="1" type="primary">RvY_13911</name>
    <name evidence="1" type="synonym">RvY_13911.4</name>
    <name evidence="1" type="ORF">RvY_13911-4</name>
</gene>
<evidence type="ECO:0000313" key="2">
    <source>
        <dbReference type="Proteomes" id="UP000186922"/>
    </source>
</evidence>
<proteinExistence type="predicted"/>
<sequence length="210" mass="23558">MSANSSADVFEVPDAIDTTSCSIKRSVEPLIDSLHQLLNLYTSRDQRLLLTLVQATKACLDKSEMPFPQELLPCLDYSFGQEQLLDLLQPRSVFGNRELCRKHLRHNISLCLPAQPHSCNEKHLLVLRNFARMYYKCASSVPPTVQKPGDSGGNDLAVMDEDEFADLQMAQEKSSAAFSPNSAHSSAFLTLFLLTKWCLFFVFTGPMRLL</sequence>
<dbReference type="AlphaFoldDB" id="A0A1D1VPJ0"/>
<protein>
    <submittedName>
        <fullName evidence="1">Uncharacterized protein</fullName>
    </submittedName>
</protein>
<comment type="caution">
    <text evidence="1">The sequence shown here is derived from an EMBL/GenBank/DDBJ whole genome shotgun (WGS) entry which is preliminary data.</text>
</comment>
<dbReference type="EMBL" id="BDGG01000009">
    <property type="protein sequence ID" value="GAV03500.1"/>
    <property type="molecule type" value="Genomic_DNA"/>
</dbReference>
<organism evidence="1 2">
    <name type="scientific">Ramazzottius varieornatus</name>
    <name type="common">Water bear</name>
    <name type="synonym">Tardigrade</name>
    <dbReference type="NCBI Taxonomy" id="947166"/>
    <lineage>
        <taxon>Eukaryota</taxon>
        <taxon>Metazoa</taxon>
        <taxon>Ecdysozoa</taxon>
        <taxon>Tardigrada</taxon>
        <taxon>Eutardigrada</taxon>
        <taxon>Parachela</taxon>
        <taxon>Hypsibioidea</taxon>
        <taxon>Ramazzottiidae</taxon>
        <taxon>Ramazzottius</taxon>
    </lineage>
</organism>
<accession>A0A1D1VPJ0</accession>
<keyword evidence="2" id="KW-1185">Reference proteome</keyword>
<evidence type="ECO:0000313" key="1">
    <source>
        <dbReference type="EMBL" id="GAV03500.1"/>
    </source>
</evidence>
<dbReference type="Proteomes" id="UP000186922">
    <property type="component" value="Unassembled WGS sequence"/>
</dbReference>
<reference evidence="1 2" key="1">
    <citation type="journal article" date="2016" name="Nat. Commun.">
        <title>Extremotolerant tardigrade genome and improved radiotolerance of human cultured cells by tardigrade-unique protein.</title>
        <authorList>
            <person name="Hashimoto T."/>
            <person name="Horikawa D.D."/>
            <person name="Saito Y."/>
            <person name="Kuwahara H."/>
            <person name="Kozuka-Hata H."/>
            <person name="Shin-I T."/>
            <person name="Minakuchi Y."/>
            <person name="Ohishi K."/>
            <person name="Motoyama A."/>
            <person name="Aizu T."/>
            <person name="Enomoto A."/>
            <person name="Kondo K."/>
            <person name="Tanaka S."/>
            <person name="Hara Y."/>
            <person name="Koshikawa S."/>
            <person name="Sagara H."/>
            <person name="Miura T."/>
            <person name="Yokobori S."/>
            <person name="Miyagawa K."/>
            <person name="Suzuki Y."/>
            <person name="Kubo T."/>
            <person name="Oyama M."/>
            <person name="Kohara Y."/>
            <person name="Fujiyama A."/>
            <person name="Arakawa K."/>
            <person name="Katayama T."/>
            <person name="Toyoda A."/>
            <person name="Kunieda T."/>
        </authorList>
    </citation>
    <scope>NUCLEOTIDE SEQUENCE [LARGE SCALE GENOMIC DNA]</scope>
    <source>
        <strain evidence="1 2">YOKOZUNA-1</strain>
    </source>
</reference>
<dbReference type="OrthoDB" id="10065915at2759"/>
<name>A0A1D1VPJ0_RAMVA</name>